<feature type="transmembrane region" description="Helical" evidence="6">
    <location>
        <begin position="9"/>
        <end position="34"/>
    </location>
</feature>
<evidence type="ECO:0000256" key="5">
    <source>
        <dbReference type="ARBA" id="ARBA00023136"/>
    </source>
</evidence>
<evidence type="ECO:0000313" key="8">
    <source>
        <dbReference type="EMBL" id="BAN28250.1"/>
    </source>
</evidence>
<dbReference type="GO" id="GO:0005886">
    <property type="term" value="C:plasma membrane"/>
    <property type="evidence" value="ECO:0007669"/>
    <property type="project" value="UniProtKB-SubCell"/>
</dbReference>
<feature type="transmembrane region" description="Helical" evidence="6">
    <location>
        <begin position="98"/>
        <end position="117"/>
    </location>
</feature>
<proteinExistence type="predicted"/>
<keyword evidence="8" id="KW-0614">Plasmid</keyword>
<dbReference type="GO" id="GO:0022857">
    <property type="term" value="F:transmembrane transporter activity"/>
    <property type="evidence" value="ECO:0007669"/>
    <property type="project" value="InterPro"/>
</dbReference>
<keyword evidence="5 6" id="KW-0472">Membrane</keyword>
<dbReference type="InterPro" id="IPR011701">
    <property type="entry name" value="MFS"/>
</dbReference>
<evidence type="ECO:0000256" key="3">
    <source>
        <dbReference type="ARBA" id="ARBA00022692"/>
    </source>
</evidence>
<protein>
    <submittedName>
        <fullName evidence="8">Major facilitator superfamily MFS_1</fullName>
    </submittedName>
</protein>
<evidence type="ECO:0000313" key="9">
    <source>
        <dbReference type="Proteomes" id="UP000013966"/>
    </source>
</evidence>
<dbReference type="InterPro" id="IPR036259">
    <property type="entry name" value="MFS_trans_sf"/>
</dbReference>
<dbReference type="PANTHER" id="PTHR43124:SF3">
    <property type="entry name" value="CHLORAMPHENICOL EFFLUX PUMP RV0191"/>
    <property type="match status" value="1"/>
</dbReference>
<keyword evidence="2" id="KW-1003">Cell membrane</keyword>
<organism evidence="8 9">
    <name type="scientific">Caballeronia insecticola</name>
    <dbReference type="NCBI Taxonomy" id="758793"/>
    <lineage>
        <taxon>Bacteria</taxon>
        <taxon>Pseudomonadati</taxon>
        <taxon>Pseudomonadota</taxon>
        <taxon>Betaproteobacteria</taxon>
        <taxon>Burkholderiales</taxon>
        <taxon>Burkholderiaceae</taxon>
        <taxon>Caballeronia</taxon>
    </lineage>
</organism>
<dbReference type="PANTHER" id="PTHR43124">
    <property type="entry name" value="PURINE EFFLUX PUMP PBUE"/>
    <property type="match status" value="1"/>
</dbReference>
<dbReference type="AlphaFoldDB" id="R4X1L2"/>
<dbReference type="PROSITE" id="PS50850">
    <property type="entry name" value="MFS"/>
    <property type="match status" value="1"/>
</dbReference>
<comment type="subcellular location">
    <subcellularLocation>
        <location evidence="1">Cell membrane</location>
        <topology evidence="1">Multi-pass membrane protein</topology>
    </subcellularLocation>
</comment>
<dbReference type="Proteomes" id="UP000013966">
    <property type="component" value="Plasmid p2"/>
</dbReference>
<sequence length="412" mass="44101">MTSLQLRTFAVFTLGYFFSYLFRGVNLGFAPFLLSDVKLTATDLGVLTSVYFLGFAGAQIPGGVLLDRFGPRRVTAYVLLVAGFGSLIFGISQSLMSLMIARFLIGVGSSVCLGGAFKATAQHFSSARLTLMNGLVMAIGALGGVVIGAPLAWLLTLASWRTLSFWIAAATVCVSAIILLAGPGSERSGARVGMLEQFRGTWHVLGSLKFWHTATLSAMTLAVFFTMQSLWVSPFLRDVVPQGAEHDSARVATLVSVLGAGFIVGNIGFGALAESLKRRGISVRWFSGVTMLLFIIVQILLTLRVALPETFIWAAYGALGGTGVLTYSVLADMFPSHLIGRVNTTFNLVLFATVFVAQAAIGLALGRWSLDGGRWPEVAHQAIWTVLIVVQSAAALWYFAPLRSSRRDTAVL</sequence>
<gene>
    <name evidence="8" type="ORF">BRPE64_ECDS00920</name>
</gene>
<evidence type="ECO:0000259" key="7">
    <source>
        <dbReference type="PROSITE" id="PS50850"/>
    </source>
</evidence>
<accession>R4X1L2</accession>
<feature type="transmembrane region" description="Helical" evidence="6">
    <location>
        <begin position="129"/>
        <end position="151"/>
    </location>
</feature>
<feature type="transmembrane region" description="Helical" evidence="6">
    <location>
        <begin position="313"/>
        <end position="334"/>
    </location>
</feature>
<evidence type="ECO:0000256" key="4">
    <source>
        <dbReference type="ARBA" id="ARBA00022989"/>
    </source>
</evidence>
<evidence type="ECO:0000256" key="1">
    <source>
        <dbReference type="ARBA" id="ARBA00004651"/>
    </source>
</evidence>
<geneLocation type="plasmid" evidence="8 9">
    <name>p2</name>
</geneLocation>
<dbReference type="EMBL" id="AP013062">
    <property type="protein sequence ID" value="BAN28250.1"/>
    <property type="molecule type" value="Genomic_DNA"/>
</dbReference>
<dbReference type="InterPro" id="IPR020846">
    <property type="entry name" value="MFS_dom"/>
</dbReference>
<dbReference type="RefSeq" id="WP_016355599.1">
    <property type="nucleotide sequence ID" value="NC_021295.1"/>
</dbReference>
<feature type="transmembrane region" description="Helical" evidence="6">
    <location>
        <begin position="251"/>
        <end position="273"/>
    </location>
</feature>
<feature type="transmembrane region" description="Helical" evidence="6">
    <location>
        <begin position="163"/>
        <end position="181"/>
    </location>
</feature>
<feature type="transmembrane region" description="Helical" evidence="6">
    <location>
        <begin position="285"/>
        <end position="307"/>
    </location>
</feature>
<dbReference type="SUPFAM" id="SSF103473">
    <property type="entry name" value="MFS general substrate transporter"/>
    <property type="match status" value="1"/>
</dbReference>
<evidence type="ECO:0000256" key="6">
    <source>
        <dbReference type="SAM" id="Phobius"/>
    </source>
</evidence>
<dbReference type="HOGENOM" id="CLU_001265_62_0_4"/>
<dbReference type="InterPro" id="IPR050189">
    <property type="entry name" value="MFS_Efflux_Transporters"/>
</dbReference>
<feature type="transmembrane region" description="Helical" evidence="6">
    <location>
        <begin position="382"/>
        <end position="400"/>
    </location>
</feature>
<keyword evidence="3 6" id="KW-0812">Transmembrane</keyword>
<dbReference type="Gene3D" id="1.20.1250.20">
    <property type="entry name" value="MFS general substrate transporter like domains"/>
    <property type="match status" value="2"/>
</dbReference>
<name>R4X1L2_9BURK</name>
<dbReference type="KEGG" id="buo:BRPE64_ECDS00920"/>
<feature type="domain" description="Major facilitator superfamily (MFS) profile" evidence="7">
    <location>
        <begin position="8"/>
        <end position="406"/>
    </location>
</feature>
<evidence type="ECO:0000256" key="2">
    <source>
        <dbReference type="ARBA" id="ARBA00022475"/>
    </source>
</evidence>
<keyword evidence="4 6" id="KW-1133">Transmembrane helix</keyword>
<feature type="transmembrane region" description="Helical" evidence="6">
    <location>
        <begin position="74"/>
        <end position="92"/>
    </location>
</feature>
<feature type="transmembrane region" description="Helical" evidence="6">
    <location>
        <begin position="346"/>
        <end position="370"/>
    </location>
</feature>
<keyword evidence="9" id="KW-1185">Reference proteome</keyword>
<dbReference type="PATRIC" id="fig|758793.3.peg.6430"/>
<feature type="transmembrane region" description="Helical" evidence="6">
    <location>
        <begin position="46"/>
        <end position="67"/>
    </location>
</feature>
<dbReference type="OrthoDB" id="5291895at2"/>
<dbReference type="Pfam" id="PF07690">
    <property type="entry name" value="MFS_1"/>
    <property type="match status" value="1"/>
</dbReference>
<reference evidence="8 9" key="2">
    <citation type="journal article" date="2018" name="Int. J. Syst. Evol. Microbiol.">
        <title>Burkholderia insecticola sp. nov., a gut symbiotic bacterium of the bean bug Riptortus pedestris.</title>
        <authorList>
            <person name="Takeshita K."/>
            <person name="Tamaki H."/>
            <person name="Ohbayashi T."/>
            <person name="Meng X.-Y."/>
            <person name="Sone T."/>
            <person name="Mitani Y."/>
            <person name="Peeters C."/>
            <person name="Kikuchi Y."/>
            <person name="Vandamme P."/>
        </authorList>
    </citation>
    <scope>NUCLEOTIDE SEQUENCE [LARGE SCALE GENOMIC DNA]</scope>
    <source>
        <strain evidence="8">RPE64</strain>
        <plasmid evidence="8 9">p2</plasmid>
    </source>
</reference>
<feature type="transmembrane region" description="Helical" evidence="6">
    <location>
        <begin position="210"/>
        <end position="231"/>
    </location>
</feature>
<reference evidence="8 9" key="1">
    <citation type="journal article" date="2013" name="Genome Announc.">
        <title>Complete Genome Sequence of Burkholderia sp. Strain RPE64, Bacterial Symbiont of the Bean Bug Riptortus pedestris.</title>
        <authorList>
            <person name="Shibata T.F."/>
            <person name="Maeda T."/>
            <person name="Nikoh N."/>
            <person name="Yamaguchi K."/>
            <person name="Oshima K."/>
            <person name="Hattori M."/>
            <person name="Nishiyama T."/>
            <person name="Hasebe M."/>
            <person name="Fukatsu T."/>
            <person name="Kikuchi Y."/>
            <person name="Shigenobu S."/>
        </authorList>
    </citation>
    <scope>NUCLEOTIDE SEQUENCE [LARGE SCALE GENOMIC DNA]</scope>
    <source>
        <plasmid evidence="8 9">p2</plasmid>
    </source>
</reference>